<keyword evidence="1" id="KW-0732">Signal</keyword>
<feature type="region of interest" description="Disordered" evidence="2">
    <location>
        <begin position="290"/>
        <end position="356"/>
    </location>
</feature>
<keyword evidence="6" id="KW-1185">Reference proteome</keyword>
<dbReference type="Proteomes" id="UP000199652">
    <property type="component" value="Unassembled WGS sequence"/>
</dbReference>
<reference evidence="6" key="1">
    <citation type="submission" date="2016-10" db="EMBL/GenBank/DDBJ databases">
        <authorList>
            <person name="Varghese N."/>
            <person name="Submissions S."/>
        </authorList>
    </citation>
    <scope>NUCLEOTIDE SEQUENCE [LARGE SCALE GENOMIC DNA]</scope>
    <source>
        <strain evidence="6">VPI 5359</strain>
    </source>
</reference>
<dbReference type="Pfam" id="PF07486">
    <property type="entry name" value="Hydrolase_2"/>
    <property type="match status" value="1"/>
</dbReference>
<dbReference type="RefSeq" id="WP_090243084.1">
    <property type="nucleotide sequence ID" value="NZ_FNOU01000002.1"/>
</dbReference>
<dbReference type="InterPro" id="IPR007137">
    <property type="entry name" value="DUF348"/>
</dbReference>
<dbReference type="PROSITE" id="PS51109">
    <property type="entry name" value="G5"/>
    <property type="match status" value="2"/>
</dbReference>
<dbReference type="InterPro" id="IPR042047">
    <property type="entry name" value="SleB_dom1"/>
</dbReference>
<dbReference type="Pfam" id="PF03990">
    <property type="entry name" value="DUF348"/>
    <property type="match status" value="1"/>
</dbReference>
<sequence length="467" mass="50281">MEFIAKNKKKIIAFIVIAILAVLTGMTCFANMNKRVDISYDTNSGANGSVQTKAVTGKTQLTVRDLLTKEGYTVDENHYSYSVDLDAKVRNVSEVSIKQKVSGNIEVDGQKIAFTSSSGTVGDVLNENNISLGTEDLVTPSTTAALTTDVSNIKVTRVMTKDETRTESIAFATQEVQNADLAKGSSEVTTLGENGVSTITDRVTYKDGNETDRVNVSNVVTKEPVNQIVQIGTKVTTTSEDLVTETSIPFSTEIKENTDLDEGVKNVLTKGVNGSRKLVIRVTYEDGVEVSRETISDETTNPVNEVIEVGTKKAVVEESKPSEPEPTPTPDTETPTETPEDNTGNSGNSTGNATESINPSDFDLICAIVAHEGGTSYEGAMGVISCVMNRVDSGAWGGRDAVSVLTAPGQFASYLDGYYRQYLGADIPEVRQAVKDCMENGVRSHSYTSFRSYQTSGSVNICGNWYF</sequence>
<organism evidence="5 6">
    <name type="scientific">Eubacterium barkeri</name>
    <name type="common">Clostridium barkeri</name>
    <dbReference type="NCBI Taxonomy" id="1528"/>
    <lineage>
        <taxon>Bacteria</taxon>
        <taxon>Bacillati</taxon>
        <taxon>Bacillota</taxon>
        <taxon>Clostridia</taxon>
        <taxon>Eubacteriales</taxon>
        <taxon>Eubacteriaceae</taxon>
        <taxon>Eubacterium</taxon>
    </lineage>
</organism>
<dbReference type="InterPro" id="IPR011105">
    <property type="entry name" value="Cell_wall_hydrolase_SleB"/>
</dbReference>
<evidence type="ECO:0000313" key="6">
    <source>
        <dbReference type="Proteomes" id="UP000199652"/>
    </source>
</evidence>
<accession>A0A1H3BXU4</accession>
<proteinExistence type="predicted"/>
<protein>
    <submittedName>
        <fullName evidence="5">Uncharacterized conserved protein YabE, contains G5 and tandem DUF348 domains</fullName>
    </submittedName>
</protein>
<dbReference type="STRING" id="1528.SAMN04488579_102253"/>
<keyword evidence="3" id="KW-1133">Transmembrane helix</keyword>
<feature type="compositionally biased region" description="Basic and acidic residues" evidence="2">
    <location>
        <begin position="310"/>
        <end position="323"/>
    </location>
</feature>
<dbReference type="AlphaFoldDB" id="A0A1H3BXU4"/>
<gene>
    <name evidence="5" type="ORF">SAMN04488579_102253</name>
</gene>
<keyword evidence="3" id="KW-0472">Membrane</keyword>
<dbReference type="OrthoDB" id="1762539at2"/>
<evidence type="ECO:0000313" key="5">
    <source>
        <dbReference type="EMBL" id="SDX46693.1"/>
    </source>
</evidence>
<feature type="transmembrane region" description="Helical" evidence="3">
    <location>
        <begin position="12"/>
        <end position="32"/>
    </location>
</feature>
<feature type="compositionally biased region" description="Low complexity" evidence="2">
    <location>
        <begin position="330"/>
        <end position="356"/>
    </location>
</feature>
<dbReference type="Pfam" id="PF07501">
    <property type="entry name" value="G5"/>
    <property type="match status" value="2"/>
</dbReference>
<dbReference type="InterPro" id="IPR011098">
    <property type="entry name" value="G5_dom"/>
</dbReference>
<name>A0A1H3BXU4_EUBBA</name>
<feature type="domain" description="G5" evidence="4">
    <location>
        <begin position="155"/>
        <end position="235"/>
    </location>
</feature>
<dbReference type="SMART" id="SM01208">
    <property type="entry name" value="G5"/>
    <property type="match status" value="2"/>
</dbReference>
<evidence type="ECO:0000256" key="1">
    <source>
        <dbReference type="ARBA" id="ARBA00022729"/>
    </source>
</evidence>
<dbReference type="Gene3D" id="1.10.10.2520">
    <property type="entry name" value="Cell wall hydrolase SleB, domain 1"/>
    <property type="match status" value="1"/>
</dbReference>
<evidence type="ECO:0000259" key="4">
    <source>
        <dbReference type="PROSITE" id="PS51109"/>
    </source>
</evidence>
<dbReference type="EMBL" id="FNOU01000002">
    <property type="protein sequence ID" value="SDX46693.1"/>
    <property type="molecule type" value="Genomic_DNA"/>
</dbReference>
<dbReference type="Gene3D" id="2.20.230.10">
    <property type="entry name" value="Resuscitation-promoting factor rpfb"/>
    <property type="match status" value="2"/>
</dbReference>
<feature type="domain" description="G5" evidence="4">
    <location>
        <begin position="232"/>
        <end position="313"/>
    </location>
</feature>
<keyword evidence="3" id="KW-0812">Transmembrane</keyword>
<evidence type="ECO:0000256" key="2">
    <source>
        <dbReference type="SAM" id="MobiDB-lite"/>
    </source>
</evidence>
<evidence type="ECO:0000256" key="3">
    <source>
        <dbReference type="SAM" id="Phobius"/>
    </source>
</evidence>
<dbReference type="GO" id="GO:0016787">
    <property type="term" value="F:hydrolase activity"/>
    <property type="evidence" value="ECO:0007669"/>
    <property type="project" value="InterPro"/>
</dbReference>